<dbReference type="InterPro" id="IPR001279">
    <property type="entry name" value="Metallo-B-lactamas"/>
</dbReference>
<evidence type="ECO:0008006" key="12">
    <source>
        <dbReference type="Google" id="ProtNLM"/>
    </source>
</evidence>
<dbReference type="AlphaFoldDB" id="A0A8J2TYL2"/>
<evidence type="ECO:0000256" key="6">
    <source>
        <dbReference type="SAM" id="MobiDB-lite"/>
    </source>
</evidence>
<feature type="transmembrane region" description="Helical" evidence="7">
    <location>
        <begin position="330"/>
        <end position="349"/>
    </location>
</feature>
<evidence type="ECO:0000259" key="8">
    <source>
        <dbReference type="Pfam" id="PF00753"/>
    </source>
</evidence>
<dbReference type="Pfam" id="PF00753">
    <property type="entry name" value="Lactamase_B"/>
    <property type="match status" value="1"/>
</dbReference>
<sequence>MRALRDLRLLPSACLVWLLTVLGQDAPGIVLALLGAAGAVIATGTLLWLLRRGAPGPRPRVGPSAAVPGQLAVLGALTTLAAAALWFHSPATIPEEAGRYAYTVTGPAVPSRSGDFLLVPVAVPDAVPGRGAGARLVLPADASPPPQGSRWAAVLSPSHTDTGTYLGAPRDAELVRAAPAWSAARERIRAGLRAAASAGPVPETGAGLLPGLVLGDTSAQPPGLTDDMRMVSMTHLTAVSGSNLAIVTGAAWYAGAWLALGRRLRVAAALVAMGAYCYLVGPEPSVLRASAMATAVLAGILRGSGGTGLPLLFGAIVVLLLVAPGLAGEYAFTLSVLACAGIMTLALPLARRRPAWLPEPVALALAVPLTAQLACTPVLVLLQPQLSLWAVPANIAASAAVAPATVLGVVAVIAGLIPGAGAVLAVVAACPAAWCAAWIAGCAHLFAGLPLAAVPWPEGAPGAGLALGLVAVLVTALLAAMTRWRLLAVVLLVGGLLGASITADLVWPARWLAPGWSMVVCDVGQGSAALVATGRREALLLDAGPDPLAVDACLRQAGVDRVAVYLSHFDQDHIGGLEGVLRGRELLALRTGPAGAPRPETLEIGRLAREAGVVPQVGLAGASWQHGAVTVEALWPRRSAAVPPESIFHDPQDPAVSRTTAPGSAESRPGAPAGRHDEQANNPDSLVLRVALPGATLMAPGDITAAEQARLAAEVAPVDVLLAPHHGSGDLDEGFYRAADAGTGIVSAGEGNRYGHPTQRALDALGTASILRTDTCGSIALYLPQRQAVPAASPPMAAATERRCHP</sequence>
<evidence type="ECO:0000259" key="9">
    <source>
        <dbReference type="Pfam" id="PF03772"/>
    </source>
</evidence>
<dbReference type="PANTHER" id="PTHR30619:SF1">
    <property type="entry name" value="RECOMBINATION PROTEIN 2"/>
    <property type="match status" value="1"/>
</dbReference>
<dbReference type="InterPro" id="IPR036866">
    <property type="entry name" value="RibonucZ/Hydroxyglut_hydro"/>
</dbReference>
<reference evidence="10" key="2">
    <citation type="submission" date="2020-09" db="EMBL/GenBank/DDBJ databases">
        <authorList>
            <person name="Sun Q."/>
            <person name="Zhou Y."/>
        </authorList>
    </citation>
    <scope>NUCLEOTIDE SEQUENCE</scope>
    <source>
        <strain evidence="10">CGMCC 1.12785</strain>
    </source>
</reference>
<protein>
    <recommendedName>
        <fullName evidence="12">Competence protein ComEC</fullName>
    </recommendedName>
</protein>
<evidence type="ECO:0000313" key="10">
    <source>
        <dbReference type="EMBL" id="GGA17319.1"/>
    </source>
</evidence>
<feature type="transmembrane region" description="Helical" evidence="7">
    <location>
        <begin position="33"/>
        <end position="50"/>
    </location>
</feature>
<dbReference type="RefSeq" id="WP_188550795.1">
    <property type="nucleotide sequence ID" value="NZ_BMFY01000008.1"/>
</dbReference>
<feature type="transmembrane region" description="Helical" evidence="7">
    <location>
        <begin position="486"/>
        <end position="507"/>
    </location>
</feature>
<feature type="transmembrane region" description="Helical" evidence="7">
    <location>
        <begin position="459"/>
        <end position="479"/>
    </location>
</feature>
<keyword evidence="2" id="KW-1003">Cell membrane</keyword>
<proteinExistence type="predicted"/>
<gene>
    <name evidence="10" type="ORF">GCM10011333_20520</name>
</gene>
<dbReference type="PANTHER" id="PTHR30619">
    <property type="entry name" value="DNA INTERNALIZATION/COMPETENCE PROTEIN COMEC/REC2"/>
    <property type="match status" value="1"/>
</dbReference>
<feature type="transmembrane region" description="Helical" evidence="7">
    <location>
        <begin position="293"/>
        <end position="324"/>
    </location>
</feature>
<comment type="subcellular location">
    <subcellularLocation>
        <location evidence="1">Cell membrane</location>
        <topology evidence="1">Multi-pass membrane protein</topology>
    </subcellularLocation>
</comment>
<feature type="domain" description="Metallo-beta-lactamase" evidence="8">
    <location>
        <begin position="522"/>
        <end position="582"/>
    </location>
</feature>
<evidence type="ECO:0000313" key="11">
    <source>
        <dbReference type="Proteomes" id="UP000616114"/>
    </source>
</evidence>
<dbReference type="InterPro" id="IPR004477">
    <property type="entry name" value="ComEC_N"/>
</dbReference>
<dbReference type="Proteomes" id="UP000616114">
    <property type="component" value="Unassembled WGS sequence"/>
</dbReference>
<evidence type="ECO:0000256" key="2">
    <source>
        <dbReference type="ARBA" id="ARBA00022475"/>
    </source>
</evidence>
<comment type="caution">
    <text evidence="10">The sequence shown here is derived from an EMBL/GenBank/DDBJ whole genome shotgun (WGS) entry which is preliminary data.</text>
</comment>
<evidence type="ECO:0000256" key="1">
    <source>
        <dbReference type="ARBA" id="ARBA00004651"/>
    </source>
</evidence>
<dbReference type="EMBL" id="BMFY01000008">
    <property type="protein sequence ID" value="GGA17319.1"/>
    <property type="molecule type" value="Genomic_DNA"/>
</dbReference>
<feature type="transmembrane region" description="Helical" evidence="7">
    <location>
        <begin position="264"/>
        <end position="281"/>
    </location>
</feature>
<name>A0A8J2TYL2_9MICO</name>
<keyword evidence="11" id="KW-1185">Reference proteome</keyword>
<dbReference type="GO" id="GO:0005886">
    <property type="term" value="C:plasma membrane"/>
    <property type="evidence" value="ECO:0007669"/>
    <property type="project" value="UniProtKB-SubCell"/>
</dbReference>
<accession>A0A8J2TYL2</accession>
<keyword evidence="5 7" id="KW-0472">Membrane</keyword>
<dbReference type="Gene3D" id="3.60.15.10">
    <property type="entry name" value="Ribonuclease Z/Hydroxyacylglutathione hydrolase-like"/>
    <property type="match status" value="1"/>
</dbReference>
<dbReference type="Pfam" id="PF03772">
    <property type="entry name" value="Competence"/>
    <property type="match status" value="1"/>
</dbReference>
<organism evidence="10 11">
    <name type="scientific">Sediminivirga luteola</name>
    <dbReference type="NCBI Taxonomy" id="1774748"/>
    <lineage>
        <taxon>Bacteria</taxon>
        <taxon>Bacillati</taxon>
        <taxon>Actinomycetota</taxon>
        <taxon>Actinomycetes</taxon>
        <taxon>Micrococcales</taxon>
        <taxon>Brevibacteriaceae</taxon>
        <taxon>Sediminivirga</taxon>
    </lineage>
</organism>
<evidence type="ECO:0000256" key="3">
    <source>
        <dbReference type="ARBA" id="ARBA00022692"/>
    </source>
</evidence>
<dbReference type="InterPro" id="IPR052159">
    <property type="entry name" value="Competence_DNA_uptake"/>
</dbReference>
<feature type="region of interest" description="Disordered" evidence="6">
    <location>
        <begin position="643"/>
        <end position="683"/>
    </location>
</feature>
<keyword evidence="4 7" id="KW-1133">Transmembrane helix</keyword>
<evidence type="ECO:0000256" key="7">
    <source>
        <dbReference type="SAM" id="Phobius"/>
    </source>
</evidence>
<feature type="transmembrane region" description="Helical" evidence="7">
    <location>
        <begin position="361"/>
        <end position="383"/>
    </location>
</feature>
<feature type="domain" description="ComEC/Rec2-related protein" evidence="9">
    <location>
        <begin position="212"/>
        <end position="478"/>
    </location>
</feature>
<dbReference type="NCBIfam" id="TIGR00360">
    <property type="entry name" value="ComEC_N-term"/>
    <property type="match status" value="1"/>
</dbReference>
<reference evidence="10" key="1">
    <citation type="journal article" date="2014" name="Int. J. Syst. Evol. Microbiol.">
        <title>Complete genome sequence of Corynebacterium casei LMG S-19264T (=DSM 44701T), isolated from a smear-ripened cheese.</title>
        <authorList>
            <consortium name="US DOE Joint Genome Institute (JGI-PGF)"/>
            <person name="Walter F."/>
            <person name="Albersmeier A."/>
            <person name="Kalinowski J."/>
            <person name="Ruckert C."/>
        </authorList>
    </citation>
    <scope>NUCLEOTIDE SEQUENCE</scope>
    <source>
        <strain evidence="10">CGMCC 1.12785</strain>
    </source>
</reference>
<feature type="transmembrane region" description="Helical" evidence="7">
    <location>
        <begin position="236"/>
        <end position="258"/>
    </location>
</feature>
<dbReference type="SUPFAM" id="SSF56281">
    <property type="entry name" value="Metallo-hydrolase/oxidoreductase"/>
    <property type="match status" value="1"/>
</dbReference>
<keyword evidence="3 7" id="KW-0812">Transmembrane</keyword>
<evidence type="ECO:0000256" key="5">
    <source>
        <dbReference type="ARBA" id="ARBA00023136"/>
    </source>
</evidence>
<feature type="transmembrane region" description="Helical" evidence="7">
    <location>
        <begin position="395"/>
        <end position="417"/>
    </location>
</feature>
<feature type="transmembrane region" description="Helical" evidence="7">
    <location>
        <begin position="424"/>
        <end position="447"/>
    </location>
</feature>
<evidence type="ECO:0000256" key="4">
    <source>
        <dbReference type="ARBA" id="ARBA00022989"/>
    </source>
</evidence>